<dbReference type="Proteomes" id="UP000009131">
    <property type="component" value="Unassembled WGS sequence"/>
</dbReference>
<protein>
    <submittedName>
        <fullName evidence="1">Uncharacterized protein</fullName>
    </submittedName>
</protein>
<comment type="caution">
    <text evidence="1">The sequence shown here is derived from an EMBL/GenBank/DDBJ whole genome shotgun (WGS) entry which is preliminary data.</text>
</comment>
<dbReference type="RefSeq" id="XP_014568190.1">
    <property type="nucleotide sequence ID" value="XM_014712704.1"/>
</dbReference>
<dbReference type="InParanoid" id="G7DVT5"/>
<dbReference type="HOGENOM" id="CLU_2638599_0_0_1"/>
<evidence type="ECO:0000313" key="2">
    <source>
        <dbReference type="Proteomes" id="UP000009131"/>
    </source>
</evidence>
<organism evidence="1 2">
    <name type="scientific">Mixia osmundae (strain CBS 9802 / IAM 14324 / JCM 22182 / KY 12970)</name>
    <dbReference type="NCBI Taxonomy" id="764103"/>
    <lineage>
        <taxon>Eukaryota</taxon>
        <taxon>Fungi</taxon>
        <taxon>Dikarya</taxon>
        <taxon>Basidiomycota</taxon>
        <taxon>Pucciniomycotina</taxon>
        <taxon>Mixiomycetes</taxon>
        <taxon>Mixiales</taxon>
        <taxon>Mixiaceae</taxon>
        <taxon>Mixia</taxon>
    </lineage>
</organism>
<proteinExistence type="predicted"/>
<reference evidence="1 2" key="1">
    <citation type="journal article" date="2011" name="J. Gen. Appl. Microbiol.">
        <title>Draft genome sequencing of the enigmatic basidiomycete Mixia osmundae.</title>
        <authorList>
            <person name="Nishida H."/>
            <person name="Nagatsuka Y."/>
            <person name="Sugiyama J."/>
        </authorList>
    </citation>
    <scope>NUCLEOTIDE SEQUENCE [LARGE SCALE GENOMIC DNA]</scope>
    <source>
        <strain evidence="2">CBS 9802 / IAM 14324 / JCM 22182 / KY 12970</strain>
    </source>
</reference>
<sequence length="77" mass="8821">MAKLVYAASGRTRLTLGRHHLCTLRRQITDVLTRESRRSCRLRPIGYRPQSRARALDTLLRSTSARACRDAIDALDR</sequence>
<reference evidence="1 2" key="2">
    <citation type="journal article" date="2012" name="Open Biol.">
        <title>Characteristics of nucleosomes and linker DNA regions on the genome of the basidiomycete Mixia osmundae revealed by mono- and dinucleosome mapping.</title>
        <authorList>
            <person name="Nishida H."/>
            <person name="Kondo S."/>
            <person name="Matsumoto T."/>
            <person name="Suzuki Y."/>
            <person name="Yoshikawa H."/>
            <person name="Taylor T.D."/>
            <person name="Sugiyama J."/>
        </authorList>
    </citation>
    <scope>NUCLEOTIDE SEQUENCE [LARGE SCALE GENOMIC DNA]</scope>
    <source>
        <strain evidence="2">CBS 9802 / IAM 14324 / JCM 22182 / KY 12970</strain>
    </source>
</reference>
<dbReference type="EMBL" id="BABT02000046">
    <property type="protein sequence ID" value="GAA94695.1"/>
    <property type="molecule type" value="Genomic_DNA"/>
</dbReference>
<accession>G7DVT5</accession>
<evidence type="ECO:0000313" key="1">
    <source>
        <dbReference type="EMBL" id="GAA94695.1"/>
    </source>
</evidence>
<gene>
    <name evidence="1" type="primary">Mo01348</name>
    <name evidence="1" type="ORF">E5Q_01348</name>
</gene>
<keyword evidence="2" id="KW-1185">Reference proteome</keyword>
<name>G7DVT5_MIXOS</name>
<dbReference type="AlphaFoldDB" id="G7DVT5"/>